<comment type="subunit">
    <text evidence="12">Heterodimer of a large membrane-associated beta subunit and a small pyruvoyl-containing alpha subunit.</text>
</comment>
<comment type="cofactor">
    <cofactor evidence="12">
        <name>pyruvate</name>
        <dbReference type="ChEBI" id="CHEBI:15361"/>
    </cofactor>
    <text evidence="12">Binds 1 pyruvoyl group covalently per subunit.</text>
</comment>
<dbReference type="GO" id="GO:0005886">
    <property type="term" value="C:plasma membrane"/>
    <property type="evidence" value="ECO:0007669"/>
    <property type="project" value="UniProtKB-SubCell"/>
</dbReference>
<feature type="active site" description="Schiff-base intermediate with substrate; via pyruvic acid; for decarboxylase activity" evidence="12">
    <location>
        <position position="262"/>
    </location>
</feature>
<evidence type="ECO:0000256" key="2">
    <source>
        <dbReference type="ARBA" id="ARBA00022475"/>
    </source>
</evidence>
<dbReference type="GO" id="GO:0006646">
    <property type="term" value="P:phosphatidylethanolamine biosynthetic process"/>
    <property type="evidence" value="ECO:0007669"/>
    <property type="project" value="UniProtKB-UniRule"/>
</dbReference>
<comment type="similarity">
    <text evidence="12">Belongs to the phosphatidylserine decarboxylase family. PSD-B subfamily. Prokaryotic type I sub-subfamily.</text>
</comment>
<evidence type="ECO:0000256" key="9">
    <source>
        <dbReference type="ARBA" id="ARBA00023239"/>
    </source>
</evidence>
<keyword evidence="6 12" id="KW-0472">Membrane</keyword>
<evidence type="ECO:0000256" key="5">
    <source>
        <dbReference type="ARBA" id="ARBA00023098"/>
    </source>
</evidence>
<dbReference type="STRING" id="437022.CC99x_00558"/>
<feature type="active site" description="Charge relay system; for autoendoproteolytic cleavage activity" evidence="12">
    <location>
        <position position="159"/>
    </location>
</feature>
<comment type="catalytic activity">
    <reaction evidence="12">
        <text>a 1,2-diacyl-sn-glycero-3-phospho-L-serine + H(+) = a 1,2-diacyl-sn-glycero-3-phosphoethanolamine + CO2</text>
        <dbReference type="Rhea" id="RHEA:20828"/>
        <dbReference type="ChEBI" id="CHEBI:15378"/>
        <dbReference type="ChEBI" id="CHEBI:16526"/>
        <dbReference type="ChEBI" id="CHEBI:57262"/>
        <dbReference type="ChEBI" id="CHEBI:64612"/>
        <dbReference type="EC" id="4.1.1.65"/>
    </reaction>
</comment>
<dbReference type="PANTHER" id="PTHR10067:SF6">
    <property type="entry name" value="PHOSPHATIDYLSERINE DECARBOXYLASE PROENZYME, MITOCHONDRIAL"/>
    <property type="match status" value="1"/>
</dbReference>
<dbReference type="PATRIC" id="fig|1590042.3.peg.576"/>
<evidence type="ECO:0000256" key="8">
    <source>
        <dbReference type="ARBA" id="ARBA00023209"/>
    </source>
</evidence>
<proteinExistence type="inferred from homology"/>
<keyword evidence="5 12" id="KW-0443">Lipid metabolism</keyword>
<reference evidence="13" key="1">
    <citation type="submission" date="2015-09" db="EMBL/GenBank/DDBJ databases">
        <title>Draft Genome Sequences of Two Novel Amoeba-resistant Intranuclear Bacteria, Candidatus Berkiella cookevillensis and Candidatus Berkiella aquae.</title>
        <authorList>
            <person name="Mehari Y.T."/>
            <person name="Arivett B.A."/>
            <person name="Farone A.L."/>
            <person name="Gunderson J.H."/>
            <person name="Farone M.B."/>
        </authorList>
    </citation>
    <scope>NUCLEOTIDE SEQUENCE [LARGE SCALE GENOMIC DNA]</scope>
    <source>
        <strain evidence="13">CC99</strain>
    </source>
</reference>
<feature type="site" description="Cleavage (non-hydrolytic); by autocatalysis" evidence="12">
    <location>
        <begin position="261"/>
        <end position="262"/>
    </location>
</feature>
<comment type="PTM">
    <text evidence="12">Is synthesized initially as an inactive proenzyme. Formation of the active enzyme involves a self-maturation process in which the active site pyruvoyl group is generated from an internal serine residue via an autocatalytic post-translational modification. Two non-identical subunits are generated from the proenzyme in this reaction, and the pyruvate is formed at the N-terminus of the alpha chain, which is derived from the carboxyl end of the proenzyme. The autoendoproteolytic cleavage occurs by a canonical serine protease mechanism, in which the side chain hydroxyl group of the serine supplies its oxygen atom to form the C-terminus of the beta chain, while the remainder of the serine residue undergoes an oxidative deamination to produce ammonia and the pyruvoyl prosthetic group on the alpha chain. During this reaction, the Ser that is part of the protease active site of the proenzyme becomes the pyruvoyl prosthetic group, which constitutes an essential element of the active site of the mature decarboxylase.</text>
</comment>
<feature type="chain" id="PRO_5023472818" description="Phosphatidylserine decarboxylase beta chain" evidence="12">
    <location>
        <begin position="1"/>
        <end position="261"/>
    </location>
</feature>
<comment type="pathway">
    <text evidence="1">Lipid metabolism.</text>
</comment>
<accession>A0A0Q9YQ93</accession>
<keyword evidence="10 12" id="KW-1208">Phospholipid metabolism</keyword>
<dbReference type="GO" id="GO:0004609">
    <property type="term" value="F:phosphatidylserine decarboxylase activity"/>
    <property type="evidence" value="ECO:0007669"/>
    <property type="project" value="UniProtKB-UniRule"/>
</dbReference>
<evidence type="ECO:0000256" key="11">
    <source>
        <dbReference type="ARBA" id="ARBA00023317"/>
    </source>
</evidence>
<evidence type="ECO:0000256" key="3">
    <source>
        <dbReference type="ARBA" id="ARBA00022516"/>
    </source>
</evidence>
<feature type="chain" id="PRO_5023472819" description="Phosphatidylserine decarboxylase alpha chain" evidence="12">
    <location>
        <begin position="262"/>
        <end position="293"/>
    </location>
</feature>
<evidence type="ECO:0000256" key="6">
    <source>
        <dbReference type="ARBA" id="ARBA00023136"/>
    </source>
</evidence>
<evidence type="ECO:0000256" key="1">
    <source>
        <dbReference type="ARBA" id="ARBA00005189"/>
    </source>
</evidence>
<comment type="pathway">
    <text evidence="12">Phospholipid metabolism; phosphatidylethanolamine biosynthesis; phosphatidylethanolamine from CDP-diacylglycerol: step 2/2.</text>
</comment>
<keyword evidence="4 12" id="KW-0210">Decarboxylase</keyword>
<evidence type="ECO:0000256" key="4">
    <source>
        <dbReference type="ARBA" id="ARBA00022793"/>
    </source>
</evidence>
<comment type="caution">
    <text evidence="13">The sequence shown here is derived from an EMBL/GenBank/DDBJ whole genome shotgun (WGS) entry which is preliminary data.</text>
</comment>
<keyword evidence="2 12" id="KW-1003">Cell membrane</keyword>
<sequence>MGWLTSKIRVISVSVPYDVWRQYLVPQHGLSRFAGLLANSKRPKLKNHLIRYFLSRYHVDMSEAQIEDPYAYKSFNDFFTRKLKEDARPISENPQHLISPADSTLYQFGRIEEDTLLRAKNHAYVLSSLLGRKDDLSQTFSNGHYYCFYLAPYNYHRVHMPCTGNLLKMRYIPGRLFSVNQSTAEHVEHIFARNERVVAFFEGECGKFVVILVGAMLVGNIHTSWMGKVAPGNDGQMKEVDYKPNAVKIARGQEVGHFAMGSTAIVLFEKHIKSLETLKNNQSILMGESIATF</sequence>
<feature type="modified residue" description="Pyruvic acid (Ser); by autocatalysis" evidence="12">
    <location>
        <position position="262"/>
    </location>
</feature>
<organism evidence="13">
    <name type="scientific">Candidatus Berkiella cookevillensis</name>
    <dbReference type="NCBI Taxonomy" id="437022"/>
    <lineage>
        <taxon>Bacteria</taxon>
        <taxon>Pseudomonadati</taxon>
        <taxon>Pseudomonadota</taxon>
        <taxon>Gammaproteobacteria</taxon>
        <taxon>Candidatus Berkiellales</taxon>
        <taxon>Candidatus Berkiellaceae</taxon>
        <taxon>Candidatus Berkiella</taxon>
    </lineage>
</organism>
<dbReference type="InterPro" id="IPR033177">
    <property type="entry name" value="PSD-B"/>
</dbReference>
<dbReference type="InterPro" id="IPR033178">
    <property type="entry name" value="PSD_type1_pro"/>
</dbReference>
<evidence type="ECO:0000256" key="12">
    <source>
        <dbReference type="HAMAP-Rule" id="MF_00662"/>
    </source>
</evidence>
<dbReference type="InterPro" id="IPR003817">
    <property type="entry name" value="PS_Dcarbxylase"/>
</dbReference>
<dbReference type="PANTHER" id="PTHR10067">
    <property type="entry name" value="PHOSPHATIDYLSERINE DECARBOXYLASE"/>
    <property type="match status" value="1"/>
</dbReference>
<dbReference type="EMBL" id="LKHV01000002">
    <property type="protein sequence ID" value="KRG19546.1"/>
    <property type="molecule type" value="Genomic_DNA"/>
</dbReference>
<feature type="active site" description="Charge relay system; for autoendoproteolytic cleavage activity" evidence="12">
    <location>
        <position position="262"/>
    </location>
</feature>
<feature type="active site" description="Charge relay system; for autoendoproteolytic cleavage activity" evidence="12">
    <location>
        <position position="102"/>
    </location>
</feature>
<protein>
    <recommendedName>
        <fullName evidence="12">Phosphatidylserine decarboxylase proenzyme</fullName>
        <ecNumber evidence="12">4.1.1.65</ecNumber>
    </recommendedName>
    <component>
        <recommendedName>
            <fullName evidence="12">Phosphatidylserine decarboxylase alpha chain</fullName>
        </recommendedName>
    </component>
    <component>
        <recommendedName>
            <fullName evidence="12">Phosphatidylserine decarboxylase beta chain</fullName>
        </recommendedName>
    </component>
</protein>
<comment type="subcellular location">
    <subcellularLocation>
        <location evidence="12">Cell membrane</location>
        <topology evidence="12">Peripheral membrane protein</topology>
    </subcellularLocation>
</comment>
<keyword evidence="11 12" id="KW-0670">Pyruvate</keyword>
<evidence type="ECO:0000256" key="10">
    <source>
        <dbReference type="ARBA" id="ARBA00023264"/>
    </source>
</evidence>
<evidence type="ECO:0000313" key="13">
    <source>
        <dbReference type="EMBL" id="KRG19546.1"/>
    </source>
</evidence>
<keyword evidence="9 12" id="KW-0456">Lyase</keyword>
<keyword evidence="7 12" id="KW-0865">Zymogen</keyword>
<dbReference type="OrthoDB" id="9802030at2"/>
<dbReference type="Pfam" id="PF02666">
    <property type="entry name" value="PS_Dcarbxylase"/>
    <property type="match status" value="1"/>
</dbReference>
<evidence type="ECO:0000256" key="7">
    <source>
        <dbReference type="ARBA" id="ARBA00023145"/>
    </source>
</evidence>
<gene>
    <name evidence="12 13" type="primary">psd</name>
    <name evidence="13" type="ORF">CC99x_00558</name>
</gene>
<dbReference type="UniPathway" id="UPA00558">
    <property type="reaction ID" value="UER00616"/>
</dbReference>
<dbReference type="EC" id="4.1.1.65" evidence="12"/>
<dbReference type="NCBIfam" id="TIGR00163">
    <property type="entry name" value="PS_decarb"/>
    <property type="match status" value="1"/>
</dbReference>
<comment type="function">
    <text evidence="12">Catalyzes the formation of phosphatidylethanolamine (PtdEtn) from phosphatidylserine (PtdSer).</text>
</comment>
<keyword evidence="3 12" id="KW-0444">Lipid biosynthesis</keyword>
<name>A0A0Q9YQ93_9GAMM</name>
<dbReference type="AlphaFoldDB" id="A0A0Q9YQ93"/>
<keyword evidence="8 12" id="KW-0594">Phospholipid biosynthesis</keyword>
<dbReference type="HAMAP" id="MF_00662">
    <property type="entry name" value="PS_decarb_PSD_B_type1"/>
    <property type="match status" value="1"/>
</dbReference>